<dbReference type="InterPro" id="IPR036394">
    <property type="entry name" value="Ribosomal_uL22_sf"/>
</dbReference>
<evidence type="ECO:0000256" key="3">
    <source>
        <dbReference type="ARBA" id="ARBA00023274"/>
    </source>
</evidence>
<protein>
    <recommendedName>
        <fullName evidence="4">Large ribosomal subunit protein uL22</fullName>
    </recommendedName>
</protein>
<keyword evidence="8" id="KW-1185">Reference proteome</keyword>
<dbReference type="NCBIfam" id="TIGR01038">
    <property type="entry name" value="uL22_arch_euk"/>
    <property type="match status" value="1"/>
</dbReference>
<dbReference type="AlphaFoldDB" id="D3TB43"/>
<dbReference type="EMBL" id="CP001941">
    <property type="protein sequence ID" value="ADD09322.1"/>
    <property type="molecule type" value="Genomic_DNA"/>
</dbReference>
<keyword evidence="2 4" id="KW-0689">Ribosomal protein</keyword>
<dbReference type="SUPFAM" id="SSF54843">
    <property type="entry name" value="Ribosomal protein L22"/>
    <property type="match status" value="1"/>
</dbReference>
<dbReference type="GO" id="GO:0002181">
    <property type="term" value="P:cytoplasmic translation"/>
    <property type="evidence" value="ECO:0007669"/>
    <property type="project" value="TreeGrafter"/>
</dbReference>
<dbReference type="GO" id="GO:0003735">
    <property type="term" value="F:structural constituent of ribosome"/>
    <property type="evidence" value="ECO:0007669"/>
    <property type="project" value="UniProtKB-UniRule"/>
</dbReference>
<dbReference type="Proteomes" id="UP000001400">
    <property type="component" value="Chromosome"/>
</dbReference>
<dbReference type="Gene3D" id="3.90.470.10">
    <property type="entry name" value="Ribosomal protein L22/L17"/>
    <property type="match status" value="1"/>
</dbReference>
<dbReference type="InterPro" id="IPR001063">
    <property type="entry name" value="Ribosomal_uL22"/>
</dbReference>
<dbReference type="GO" id="GO:0019843">
    <property type="term" value="F:rRNA binding"/>
    <property type="evidence" value="ECO:0007669"/>
    <property type="project" value="UniProtKB-UniRule"/>
</dbReference>
<keyword evidence="4 6" id="KW-0699">rRNA-binding</keyword>
<accession>D3TB43</accession>
<dbReference type="InterPro" id="IPR018260">
    <property type="entry name" value="Ribosomal_uL22_CS"/>
</dbReference>
<evidence type="ECO:0000256" key="4">
    <source>
        <dbReference type="HAMAP-Rule" id="MF_01331"/>
    </source>
</evidence>
<dbReference type="PROSITE" id="PS00464">
    <property type="entry name" value="RIBOSOMAL_L22"/>
    <property type="match status" value="1"/>
</dbReference>
<dbReference type="InterPro" id="IPR057265">
    <property type="entry name" value="Ribosomal_uL22_arc-type"/>
</dbReference>
<evidence type="ECO:0000256" key="2">
    <source>
        <dbReference type="ARBA" id="ARBA00022980"/>
    </source>
</evidence>
<evidence type="ECO:0000256" key="6">
    <source>
        <dbReference type="RuleBase" id="RU004007"/>
    </source>
</evidence>
<reference evidence="7" key="1">
    <citation type="submission" date="2010-02" db="EMBL/GenBank/DDBJ databases">
        <title>Complete sequence of Aciduliprofundum boonei T469.</title>
        <authorList>
            <consortium name="US DOE Joint Genome Institute"/>
            <person name="Lucas S."/>
            <person name="Copeland A."/>
            <person name="Lapidus A."/>
            <person name="Cheng J.-F."/>
            <person name="Bruce D."/>
            <person name="Goodwin L."/>
            <person name="Pitluck S."/>
            <person name="Saunders E."/>
            <person name="Detter J.C."/>
            <person name="Han C."/>
            <person name="Tapia R."/>
            <person name="Land M."/>
            <person name="Hauser L."/>
            <person name="Kyrpides N."/>
            <person name="Mikhailova N."/>
            <person name="Flores G."/>
            <person name="Reysenbach A.-L."/>
            <person name="Woyke T."/>
        </authorList>
    </citation>
    <scope>NUCLEOTIDE SEQUENCE</scope>
    <source>
        <strain evidence="7">T469</strain>
    </source>
</reference>
<sequence length="151" mass="17474">MPYSIKVEGDKYAKSYGKDLPISLKDSVNLCRAIKGMRLDEAKDFLEDVINKKRAVPYFRYLDSISHRRGIGPGRYPVKVAKHVLKILENAEANAENNDLDTDNLYIMHIAAHKGRIYKRYVPRAQGRSVEIRREMVNIEVILEERTPEEE</sequence>
<dbReference type="GO" id="GO:0022625">
    <property type="term" value="C:cytosolic large ribosomal subunit"/>
    <property type="evidence" value="ECO:0007669"/>
    <property type="project" value="UniProtKB-UniRule"/>
</dbReference>
<dbReference type="RefSeq" id="WP_012997460.1">
    <property type="nucleotide sequence ID" value="NC_013926.1"/>
</dbReference>
<comment type="function">
    <text evidence="4">The globular domain of the protein is located near the polypeptide exit tunnel on the outside of the subunit, while an extended beta-hairpin is found that lines the wall of the exit tunnel in the center of the 70S ribosome.</text>
</comment>
<organism evidence="7 8">
    <name type="scientific">Aciduliprofundum boonei (strain DSM 19572 / T469)</name>
    <dbReference type="NCBI Taxonomy" id="439481"/>
    <lineage>
        <taxon>Archaea</taxon>
        <taxon>Methanobacteriati</taxon>
        <taxon>Thermoplasmatota</taxon>
        <taxon>DHVE2 group</taxon>
        <taxon>Candidatus Aciduliprofundum</taxon>
    </lineage>
</organism>
<evidence type="ECO:0000256" key="1">
    <source>
        <dbReference type="ARBA" id="ARBA00009451"/>
    </source>
</evidence>
<evidence type="ECO:0000313" key="7">
    <source>
        <dbReference type="EMBL" id="ADD09322.1"/>
    </source>
</evidence>
<dbReference type="GeneID" id="8828485"/>
<dbReference type="PANTHER" id="PTHR11593">
    <property type="entry name" value="60S RIBOSOMAL PROTEIN L17"/>
    <property type="match status" value="1"/>
</dbReference>
<dbReference type="HOGENOM" id="CLU_083987_0_2_2"/>
<evidence type="ECO:0000313" key="8">
    <source>
        <dbReference type="Proteomes" id="UP000001400"/>
    </source>
</evidence>
<proteinExistence type="inferred from homology"/>
<dbReference type="Pfam" id="PF00237">
    <property type="entry name" value="Ribosomal_L22"/>
    <property type="match status" value="1"/>
</dbReference>
<name>D3TB43_ACIB4</name>
<evidence type="ECO:0000256" key="5">
    <source>
        <dbReference type="RuleBase" id="RU004005"/>
    </source>
</evidence>
<comment type="function">
    <text evidence="4 6">This protein binds specifically to 23S rRNA. It makes multiple contacts with different domains of the 23S rRNA in the assembled 50S subunit and ribosome.</text>
</comment>
<dbReference type="NCBIfam" id="NF003260">
    <property type="entry name" value="PRK04223.1"/>
    <property type="match status" value="1"/>
</dbReference>
<comment type="similarity">
    <text evidence="1 4 5">Belongs to the universal ribosomal protein uL22 family.</text>
</comment>
<keyword evidence="4 6" id="KW-0694">RNA-binding</keyword>
<dbReference type="InterPro" id="IPR005721">
    <property type="entry name" value="Ribosomal_uL22_euk/arc"/>
</dbReference>
<dbReference type="HAMAP" id="MF_01331_A">
    <property type="entry name" value="Ribosomal_uL22_A"/>
    <property type="match status" value="1"/>
</dbReference>
<keyword evidence="3 4" id="KW-0687">Ribonucleoprotein</keyword>
<comment type="subunit">
    <text evidence="4 6">Part of the 50S ribosomal subunit.</text>
</comment>
<dbReference type="CDD" id="cd00336">
    <property type="entry name" value="Ribosomal_L22"/>
    <property type="match status" value="1"/>
</dbReference>
<dbReference type="PANTHER" id="PTHR11593:SF10">
    <property type="entry name" value="60S RIBOSOMAL PROTEIN L17"/>
    <property type="match status" value="1"/>
</dbReference>
<gene>
    <name evidence="4" type="primary">rpl22</name>
    <name evidence="7" type="ordered locus">Aboo_1516</name>
</gene>
<dbReference type="KEGG" id="abi:Aboo_1516"/>